<evidence type="ECO:0000313" key="7">
    <source>
        <dbReference type="Proteomes" id="UP000557739"/>
    </source>
</evidence>
<organism evidence="6 7">
    <name type="scientific">Sphingomonas yantingensis</name>
    <dbReference type="NCBI Taxonomy" id="1241761"/>
    <lineage>
        <taxon>Bacteria</taxon>
        <taxon>Pseudomonadati</taxon>
        <taxon>Pseudomonadota</taxon>
        <taxon>Alphaproteobacteria</taxon>
        <taxon>Sphingomonadales</taxon>
        <taxon>Sphingomonadaceae</taxon>
        <taxon>Sphingomonas</taxon>
    </lineage>
</organism>
<dbReference type="SUPFAM" id="SSF53850">
    <property type="entry name" value="Periplasmic binding protein-like II"/>
    <property type="match status" value="1"/>
</dbReference>
<dbReference type="GO" id="GO:0030313">
    <property type="term" value="C:cell envelope"/>
    <property type="evidence" value="ECO:0007669"/>
    <property type="project" value="UniProtKB-SubCell"/>
</dbReference>
<sequence>MDRYRVEPMRRLAPLLMLAALAGCDRRPDDVPVVVSAIGFGVPRLPMRPGDALPLPAALFTASTAQGLVRFDASGQVEPGLAERWIVIDEGRSYIFRLADAEWANGDRVTAREVVAGLKRAIANPRNPLRPHLTAIDEVVEMTPLVIEVRLSRPRPDLLPLFAQPELAIPGPRGGGSGPFRIERAGNAPRLRPGYDPTAADDAPEAPDAAEFVQIHAERPAYAILRFRERQSDYVTGGTFADWPLVDAADVSPPNRRLDPARGLFGLSVARRQGFLAAADRREAVAMAIDRNALTRDFAPDWTPAETVLPDQLDSVTQPARAPWLAFDLDARRAAAQVRVTEWRAANGGTAPELTIAMPAGPGASRLAARLTADLASIGILARRVAPGTRADLRLVDLIAPYDSARWYLRMACQPCAQPIADTLERARESGNLIERSRLLAEADVALVQDVAFIPLAQPLRWSLVALRLREWRANARAWHPLNHLRRETN</sequence>
<evidence type="ECO:0000256" key="2">
    <source>
        <dbReference type="ARBA" id="ARBA00005695"/>
    </source>
</evidence>
<evidence type="ECO:0000256" key="3">
    <source>
        <dbReference type="ARBA" id="ARBA00022448"/>
    </source>
</evidence>
<dbReference type="PROSITE" id="PS51257">
    <property type="entry name" value="PROKAR_LIPOPROTEIN"/>
    <property type="match status" value="1"/>
</dbReference>
<proteinExistence type="inferred from homology"/>
<gene>
    <name evidence="6" type="ORF">FHR19_003299</name>
</gene>
<protein>
    <submittedName>
        <fullName evidence="6">Peptide/nickel transport system substrate-binding protein</fullName>
    </submittedName>
</protein>
<comment type="similarity">
    <text evidence="2">Belongs to the bacterial solute-binding protein 5 family.</text>
</comment>
<dbReference type="Pfam" id="PF00496">
    <property type="entry name" value="SBP_bac_5"/>
    <property type="match status" value="1"/>
</dbReference>
<dbReference type="GO" id="GO:1904680">
    <property type="term" value="F:peptide transmembrane transporter activity"/>
    <property type="evidence" value="ECO:0007669"/>
    <property type="project" value="TreeGrafter"/>
</dbReference>
<accession>A0A7W9AT12</accession>
<dbReference type="PANTHER" id="PTHR30290:SF10">
    <property type="entry name" value="PERIPLASMIC OLIGOPEPTIDE-BINDING PROTEIN-RELATED"/>
    <property type="match status" value="1"/>
</dbReference>
<dbReference type="GO" id="GO:0015833">
    <property type="term" value="P:peptide transport"/>
    <property type="evidence" value="ECO:0007669"/>
    <property type="project" value="TreeGrafter"/>
</dbReference>
<keyword evidence="4" id="KW-0732">Signal</keyword>
<dbReference type="Gene3D" id="3.40.190.10">
    <property type="entry name" value="Periplasmic binding protein-like II"/>
    <property type="match status" value="1"/>
</dbReference>
<evidence type="ECO:0000259" key="5">
    <source>
        <dbReference type="Pfam" id="PF00496"/>
    </source>
</evidence>
<keyword evidence="3" id="KW-0813">Transport</keyword>
<dbReference type="Proteomes" id="UP000557739">
    <property type="component" value="Unassembled WGS sequence"/>
</dbReference>
<dbReference type="AlphaFoldDB" id="A0A7W9AT12"/>
<reference evidence="6 7" key="1">
    <citation type="submission" date="2020-08" db="EMBL/GenBank/DDBJ databases">
        <title>Genomic Encyclopedia of Type Strains, Phase IV (KMG-IV): sequencing the most valuable type-strain genomes for metagenomic binning, comparative biology and taxonomic classification.</title>
        <authorList>
            <person name="Goeker M."/>
        </authorList>
    </citation>
    <scope>NUCLEOTIDE SEQUENCE [LARGE SCALE GENOMIC DNA]</scope>
    <source>
        <strain evidence="6 7">DSM 27244</strain>
    </source>
</reference>
<name>A0A7W9AT12_9SPHN</name>
<dbReference type="EMBL" id="JACIJJ010000006">
    <property type="protein sequence ID" value="MBB5699922.1"/>
    <property type="molecule type" value="Genomic_DNA"/>
</dbReference>
<dbReference type="PANTHER" id="PTHR30290">
    <property type="entry name" value="PERIPLASMIC BINDING COMPONENT OF ABC TRANSPORTER"/>
    <property type="match status" value="1"/>
</dbReference>
<dbReference type="InterPro" id="IPR000914">
    <property type="entry name" value="SBP_5_dom"/>
</dbReference>
<comment type="subcellular location">
    <subcellularLocation>
        <location evidence="1">Periplasm</location>
    </subcellularLocation>
</comment>
<feature type="domain" description="Solute-binding protein family 5" evidence="5">
    <location>
        <begin position="76"/>
        <end position="380"/>
    </location>
</feature>
<evidence type="ECO:0000256" key="1">
    <source>
        <dbReference type="ARBA" id="ARBA00004418"/>
    </source>
</evidence>
<dbReference type="InterPro" id="IPR039424">
    <property type="entry name" value="SBP_5"/>
</dbReference>
<keyword evidence="7" id="KW-1185">Reference proteome</keyword>
<comment type="caution">
    <text evidence="6">The sequence shown here is derived from an EMBL/GenBank/DDBJ whole genome shotgun (WGS) entry which is preliminary data.</text>
</comment>
<evidence type="ECO:0000313" key="6">
    <source>
        <dbReference type="EMBL" id="MBB5699922.1"/>
    </source>
</evidence>
<dbReference type="Gene3D" id="3.10.105.10">
    <property type="entry name" value="Dipeptide-binding Protein, Domain 3"/>
    <property type="match status" value="1"/>
</dbReference>
<evidence type="ECO:0000256" key="4">
    <source>
        <dbReference type="ARBA" id="ARBA00022729"/>
    </source>
</evidence>